<dbReference type="PROSITE" id="PS01009">
    <property type="entry name" value="CRISP_1"/>
    <property type="match status" value="1"/>
</dbReference>
<comment type="caution">
    <text evidence="3">The sequence shown here is derived from an EMBL/GenBank/DDBJ whole genome shotgun (WGS) entry which is preliminary data.</text>
</comment>
<dbReference type="CDD" id="cd05380">
    <property type="entry name" value="CAP_euk"/>
    <property type="match status" value="1"/>
</dbReference>
<dbReference type="InterPro" id="IPR018244">
    <property type="entry name" value="Allrgn_V5/Tpx1_CS"/>
</dbReference>
<keyword evidence="4" id="KW-1185">Reference proteome</keyword>
<dbReference type="SUPFAM" id="SSF55797">
    <property type="entry name" value="PR-1-like"/>
    <property type="match status" value="1"/>
</dbReference>
<evidence type="ECO:0000313" key="3">
    <source>
        <dbReference type="EMBL" id="KAH7377026.1"/>
    </source>
</evidence>
<evidence type="ECO:0000313" key="4">
    <source>
        <dbReference type="Proteomes" id="UP000813385"/>
    </source>
</evidence>
<dbReference type="PRINTS" id="PR00837">
    <property type="entry name" value="V5TPXLIKE"/>
</dbReference>
<dbReference type="InterPro" id="IPR001283">
    <property type="entry name" value="CRISP-related"/>
</dbReference>
<feature type="domain" description="SCP" evidence="2">
    <location>
        <begin position="125"/>
        <end position="277"/>
    </location>
</feature>
<proteinExistence type="predicted"/>
<accession>A0A8K0X9I1</accession>
<feature type="signal peptide" evidence="1">
    <location>
        <begin position="1"/>
        <end position="19"/>
    </location>
</feature>
<dbReference type="FunFam" id="3.40.33.10:FF:000018">
    <property type="entry name" value="SCP-like extracellular protein, putative"/>
    <property type="match status" value="1"/>
</dbReference>
<dbReference type="EMBL" id="JAGPXD010000001">
    <property type="protein sequence ID" value="KAH7377026.1"/>
    <property type="molecule type" value="Genomic_DNA"/>
</dbReference>
<reference evidence="3" key="1">
    <citation type="journal article" date="2021" name="Nat. Commun.">
        <title>Genetic determinants of endophytism in the Arabidopsis root mycobiome.</title>
        <authorList>
            <person name="Mesny F."/>
            <person name="Miyauchi S."/>
            <person name="Thiergart T."/>
            <person name="Pickel B."/>
            <person name="Atanasova L."/>
            <person name="Karlsson M."/>
            <person name="Huettel B."/>
            <person name="Barry K.W."/>
            <person name="Haridas S."/>
            <person name="Chen C."/>
            <person name="Bauer D."/>
            <person name="Andreopoulos W."/>
            <person name="Pangilinan J."/>
            <person name="LaButti K."/>
            <person name="Riley R."/>
            <person name="Lipzen A."/>
            <person name="Clum A."/>
            <person name="Drula E."/>
            <person name="Henrissat B."/>
            <person name="Kohler A."/>
            <person name="Grigoriev I.V."/>
            <person name="Martin F.M."/>
            <person name="Hacquard S."/>
        </authorList>
    </citation>
    <scope>NUCLEOTIDE SEQUENCE</scope>
    <source>
        <strain evidence="3">MPI-CAGE-AT-0016</strain>
    </source>
</reference>
<dbReference type="OrthoDB" id="337038at2759"/>
<name>A0A8K0X9I1_9PEZI</name>
<dbReference type="InterPro" id="IPR035940">
    <property type="entry name" value="CAP_sf"/>
</dbReference>
<evidence type="ECO:0000259" key="2">
    <source>
        <dbReference type="SMART" id="SM00198"/>
    </source>
</evidence>
<protein>
    <submittedName>
        <fullName evidence="3">CAP domain-containing protein</fullName>
    </submittedName>
</protein>
<gene>
    <name evidence="3" type="ORF">B0T11DRAFT_324876</name>
</gene>
<dbReference type="AlphaFoldDB" id="A0A8K0X9I1"/>
<sequence length="294" mass="30774">MKSSVILAASGAVMAFAAALDKRAMETVLEVKWVTVTVTAGQEPPVETPAEFFEEPAQPAPVFSTIIPDPAPEPIPAPVVEAAPVVVEPTPAPEPEPVVVESPAPAPVAVEEEKPAEVAAPSDDSMESAALYHHNIHRQNHSAPALEWGSKYAGYAAESAAKCVFEHDLTPGGGGYGQNLAMWGASNGDGLGASKAVSQAISNMWYNGELNLYSPNFYGGEPDMSNFMAWGHFSQVVWVDTKQVGCAVHFCEPGTLNPSLGMWYSVCNYFPAGNMGGAFAENVLPPGSAGTVSA</sequence>
<dbReference type="Gene3D" id="3.40.33.10">
    <property type="entry name" value="CAP"/>
    <property type="match status" value="1"/>
</dbReference>
<dbReference type="SMART" id="SM00198">
    <property type="entry name" value="SCP"/>
    <property type="match status" value="1"/>
</dbReference>
<dbReference type="InterPro" id="IPR014044">
    <property type="entry name" value="CAP_dom"/>
</dbReference>
<feature type="chain" id="PRO_5035458798" evidence="1">
    <location>
        <begin position="20"/>
        <end position="294"/>
    </location>
</feature>
<keyword evidence="1" id="KW-0732">Signal</keyword>
<dbReference type="Pfam" id="PF00188">
    <property type="entry name" value="CAP"/>
    <property type="match status" value="1"/>
</dbReference>
<dbReference type="Proteomes" id="UP000813385">
    <property type="component" value="Unassembled WGS sequence"/>
</dbReference>
<organism evidence="3 4">
    <name type="scientific">Plectosphaerella cucumerina</name>
    <dbReference type="NCBI Taxonomy" id="40658"/>
    <lineage>
        <taxon>Eukaryota</taxon>
        <taxon>Fungi</taxon>
        <taxon>Dikarya</taxon>
        <taxon>Ascomycota</taxon>
        <taxon>Pezizomycotina</taxon>
        <taxon>Sordariomycetes</taxon>
        <taxon>Hypocreomycetidae</taxon>
        <taxon>Glomerellales</taxon>
        <taxon>Plectosphaerellaceae</taxon>
        <taxon>Plectosphaerella</taxon>
    </lineage>
</organism>
<dbReference type="PANTHER" id="PTHR10334">
    <property type="entry name" value="CYSTEINE-RICH SECRETORY PROTEIN-RELATED"/>
    <property type="match status" value="1"/>
</dbReference>
<evidence type="ECO:0000256" key="1">
    <source>
        <dbReference type="SAM" id="SignalP"/>
    </source>
</evidence>
<dbReference type="GO" id="GO:0005576">
    <property type="term" value="C:extracellular region"/>
    <property type="evidence" value="ECO:0007669"/>
    <property type="project" value="InterPro"/>
</dbReference>